<protein>
    <submittedName>
        <fullName evidence="2">Uncharacterized protein</fullName>
    </submittedName>
</protein>
<dbReference type="EMBL" id="JAPTSV010000786">
    <property type="protein sequence ID" value="KAJ1519115.1"/>
    <property type="molecule type" value="Genomic_DNA"/>
</dbReference>
<keyword evidence="1" id="KW-0732">Signal</keyword>
<accession>A0AAV7WZR8</accession>
<organism evidence="2 3">
    <name type="scientific">Megalurothrips usitatus</name>
    <name type="common">bean blossom thrips</name>
    <dbReference type="NCBI Taxonomy" id="439358"/>
    <lineage>
        <taxon>Eukaryota</taxon>
        <taxon>Metazoa</taxon>
        <taxon>Ecdysozoa</taxon>
        <taxon>Arthropoda</taxon>
        <taxon>Hexapoda</taxon>
        <taxon>Insecta</taxon>
        <taxon>Pterygota</taxon>
        <taxon>Neoptera</taxon>
        <taxon>Paraneoptera</taxon>
        <taxon>Thysanoptera</taxon>
        <taxon>Terebrantia</taxon>
        <taxon>Thripoidea</taxon>
        <taxon>Thripidae</taxon>
        <taxon>Megalurothrips</taxon>
    </lineage>
</organism>
<evidence type="ECO:0000313" key="3">
    <source>
        <dbReference type="Proteomes" id="UP001075354"/>
    </source>
</evidence>
<dbReference type="AlphaFoldDB" id="A0AAV7WZR8"/>
<keyword evidence="3" id="KW-1185">Reference proteome</keyword>
<name>A0AAV7WZR8_9NEOP</name>
<gene>
    <name evidence="2" type="ORF">ONE63_011356</name>
</gene>
<feature type="signal peptide" evidence="1">
    <location>
        <begin position="1"/>
        <end position="16"/>
    </location>
</feature>
<comment type="caution">
    <text evidence="2">The sequence shown here is derived from an EMBL/GenBank/DDBJ whole genome shotgun (WGS) entry which is preliminary data.</text>
</comment>
<reference evidence="2" key="1">
    <citation type="submission" date="2022-12" db="EMBL/GenBank/DDBJ databases">
        <title>Chromosome-level genome assembly of the bean flower thrips Megalurothrips usitatus.</title>
        <authorList>
            <person name="Ma L."/>
            <person name="Liu Q."/>
            <person name="Li H."/>
            <person name="Cai W."/>
        </authorList>
    </citation>
    <scope>NUCLEOTIDE SEQUENCE</scope>
    <source>
        <strain evidence="2">Cailab_2022a</strain>
    </source>
</reference>
<dbReference type="Proteomes" id="UP001075354">
    <property type="component" value="Unassembled WGS sequence"/>
</dbReference>
<proteinExistence type="predicted"/>
<evidence type="ECO:0000313" key="2">
    <source>
        <dbReference type="EMBL" id="KAJ1519115.1"/>
    </source>
</evidence>
<feature type="chain" id="PRO_5043361558" evidence="1">
    <location>
        <begin position="17"/>
        <end position="262"/>
    </location>
</feature>
<sequence>MCLTYALLSALRRSSAVVGCVRLSGGAAHFAAVVSFLWRQRDVVRAVDADIPDLKPDEEDAGIQPSRSRFFGVLSRLHRVTELRLHLVDVDFLDDYGQMAGALTGLCRLEFTDNYDHYGIHGDGMERLMLDVLRAAAPSVRSLTVTPSTNLWPEWSEVVERCTEVRSLNINLLNLPVVSGMQHLHTLRLHFDAFASESDAKDIEAWCQPLLTCEALTRLSSLRSLELHSIFKDEPNTCEVITHKPNIPWFMHSPQGFPNFQS</sequence>
<evidence type="ECO:0000256" key="1">
    <source>
        <dbReference type="SAM" id="SignalP"/>
    </source>
</evidence>